<organism evidence="2 3">
    <name type="scientific">Sphingomonas ginsenosidivorax</name>
    <dbReference type="NCBI Taxonomy" id="862135"/>
    <lineage>
        <taxon>Bacteria</taxon>
        <taxon>Pseudomonadati</taxon>
        <taxon>Pseudomonadota</taxon>
        <taxon>Alphaproteobacteria</taxon>
        <taxon>Sphingomonadales</taxon>
        <taxon>Sphingomonadaceae</taxon>
        <taxon>Sphingomonas</taxon>
    </lineage>
</organism>
<comment type="caution">
    <text evidence="2">The sequence shown here is derived from an EMBL/GenBank/DDBJ whole genome shotgun (WGS) entry which is preliminary data.</text>
</comment>
<dbReference type="AlphaFoldDB" id="A0A5C6UDZ9"/>
<sequence>MKKIAIVGNCQVIPLADTLSIFPNIEVDRFIDINRMGTPEFENLAQDTVDQACRSDMNIIAQPMGDDFGCLSAKPLQSCGAEFYTMVNMHFSGLHSDITYMGAFQQRFMSPLGNYHSKIVATAYFKGLSAPYCQSLFCDATYRTLGYYDEYDNSEAEPARYQRRRARRIEGPPLGRLSSVYRLLTLVEPRGIEPLTSAVRLQGRDSKRAEMR</sequence>
<protein>
    <recommendedName>
        <fullName evidence="1">Polysaccharide biosynthesis enzyme WcbI domain-containing protein</fullName>
    </recommendedName>
</protein>
<keyword evidence="3" id="KW-1185">Reference proteome</keyword>
<gene>
    <name evidence="2" type="ORF">FSB78_08450</name>
</gene>
<evidence type="ECO:0000259" key="1">
    <source>
        <dbReference type="Pfam" id="PF18588"/>
    </source>
</evidence>
<accession>A0A5C6UDZ9</accession>
<dbReference type="InterPro" id="IPR041307">
    <property type="entry name" value="WcbI"/>
</dbReference>
<dbReference type="EMBL" id="VOQR01000001">
    <property type="protein sequence ID" value="TXC70973.1"/>
    <property type="molecule type" value="Genomic_DNA"/>
</dbReference>
<dbReference type="Gene3D" id="3.40.50.12080">
    <property type="match status" value="1"/>
</dbReference>
<proteinExistence type="predicted"/>
<dbReference type="RefSeq" id="WP_147081794.1">
    <property type="nucleotide sequence ID" value="NZ_VOQR01000001.1"/>
</dbReference>
<evidence type="ECO:0000313" key="3">
    <source>
        <dbReference type="Proteomes" id="UP000321250"/>
    </source>
</evidence>
<dbReference type="Pfam" id="PF18588">
    <property type="entry name" value="WcbI"/>
    <property type="match status" value="1"/>
</dbReference>
<dbReference type="Proteomes" id="UP000321250">
    <property type="component" value="Unassembled WGS sequence"/>
</dbReference>
<reference evidence="2 3" key="1">
    <citation type="journal article" date="2013" name="Antonie Van Leeuwenhoek">
        <title>Sphingomonas ginsenosidivorax sp. nov., with the ability to transform ginsenosides.</title>
        <authorList>
            <person name="Jin X.F."/>
            <person name="Kim J.K."/>
            <person name="Liu Q.M."/>
            <person name="Kang M.S."/>
            <person name="He D."/>
            <person name="Jin F.X."/>
            <person name="Kim S.C."/>
            <person name="Im W.T."/>
        </authorList>
    </citation>
    <scope>NUCLEOTIDE SEQUENCE [LARGE SCALE GENOMIC DNA]</scope>
    <source>
        <strain evidence="2 3">KHI67</strain>
    </source>
</reference>
<dbReference type="OrthoDB" id="7170754at2"/>
<name>A0A5C6UDZ9_9SPHN</name>
<feature type="domain" description="Polysaccharide biosynthesis enzyme WcbI" evidence="1">
    <location>
        <begin position="4"/>
        <end position="163"/>
    </location>
</feature>
<evidence type="ECO:0000313" key="2">
    <source>
        <dbReference type="EMBL" id="TXC70973.1"/>
    </source>
</evidence>